<dbReference type="Proteomes" id="UP001432222">
    <property type="component" value="Chromosome"/>
</dbReference>
<dbReference type="Pfam" id="PF00583">
    <property type="entry name" value="Acetyltransf_1"/>
    <property type="match status" value="1"/>
</dbReference>
<feature type="domain" description="N-acetyltransferase" evidence="2">
    <location>
        <begin position="155"/>
        <end position="286"/>
    </location>
</feature>
<name>A0ABZ1U814_9ACTN</name>
<protein>
    <submittedName>
        <fullName evidence="3">GNAT family N-acetyltransferase</fullName>
        <ecNumber evidence="3">2.3.1.-</ecNumber>
    </submittedName>
</protein>
<dbReference type="EMBL" id="CP108110">
    <property type="protein sequence ID" value="WUQ87313.1"/>
    <property type="molecule type" value="Genomic_DNA"/>
</dbReference>
<dbReference type="SUPFAM" id="SSF55729">
    <property type="entry name" value="Acyl-CoA N-acyltransferases (Nat)"/>
    <property type="match status" value="1"/>
</dbReference>
<dbReference type="InterPro" id="IPR016181">
    <property type="entry name" value="Acyl_CoA_acyltransferase"/>
</dbReference>
<keyword evidence="4" id="KW-1185">Reference proteome</keyword>
<dbReference type="CDD" id="cd04301">
    <property type="entry name" value="NAT_SF"/>
    <property type="match status" value="1"/>
</dbReference>
<proteinExistence type="predicted"/>
<gene>
    <name evidence="3" type="ORF">OHA16_32740</name>
</gene>
<evidence type="ECO:0000259" key="2">
    <source>
        <dbReference type="PROSITE" id="PS51186"/>
    </source>
</evidence>
<accession>A0ABZ1U814</accession>
<dbReference type="EC" id="2.3.1.-" evidence="3"/>
<dbReference type="Gene3D" id="3.40.630.30">
    <property type="match status" value="1"/>
</dbReference>
<organism evidence="3 4">
    <name type="scientific">Kitasatospora purpeofusca</name>
    <dbReference type="NCBI Taxonomy" id="67352"/>
    <lineage>
        <taxon>Bacteria</taxon>
        <taxon>Bacillati</taxon>
        <taxon>Actinomycetota</taxon>
        <taxon>Actinomycetes</taxon>
        <taxon>Kitasatosporales</taxon>
        <taxon>Streptomycetaceae</taxon>
        <taxon>Kitasatospora</taxon>
    </lineage>
</organism>
<reference evidence="3" key="1">
    <citation type="submission" date="2022-10" db="EMBL/GenBank/DDBJ databases">
        <title>The complete genomes of actinobacterial strains from the NBC collection.</title>
        <authorList>
            <person name="Joergensen T.S."/>
            <person name="Alvarez Arevalo M."/>
            <person name="Sterndorff E.B."/>
            <person name="Faurdal D."/>
            <person name="Vuksanovic O."/>
            <person name="Mourched A.-S."/>
            <person name="Charusanti P."/>
            <person name="Shaw S."/>
            <person name="Blin K."/>
            <person name="Weber T."/>
        </authorList>
    </citation>
    <scope>NUCLEOTIDE SEQUENCE</scope>
    <source>
        <strain evidence="3">NBC_00222</strain>
    </source>
</reference>
<dbReference type="InterPro" id="IPR000182">
    <property type="entry name" value="GNAT_dom"/>
</dbReference>
<keyword evidence="3" id="KW-0012">Acyltransferase</keyword>
<dbReference type="GO" id="GO:0016746">
    <property type="term" value="F:acyltransferase activity"/>
    <property type="evidence" value="ECO:0007669"/>
    <property type="project" value="UniProtKB-KW"/>
</dbReference>
<feature type="compositionally biased region" description="Low complexity" evidence="1">
    <location>
        <begin position="1"/>
        <end position="20"/>
    </location>
</feature>
<dbReference type="PROSITE" id="PS51186">
    <property type="entry name" value="GNAT"/>
    <property type="match status" value="1"/>
</dbReference>
<keyword evidence="3" id="KW-0808">Transferase</keyword>
<evidence type="ECO:0000313" key="4">
    <source>
        <dbReference type="Proteomes" id="UP001432222"/>
    </source>
</evidence>
<evidence type="ECO:0000256" key="1">
    <source>
        <dbReference type="SAM" id="MobiDB-lite"/>
    </source>
</evidence>
<dbReference type="RefSeq" id="WP_328957874.1">
    <property type="nucleotide sequence ID" value="NZ_CP108110.1"/>
</dbReference>
<evidence type="ECO:0000313" key="3">
    <source>
        <dbReference type="EMBL" id="WUQ87313.1"/>
    </source>
</evidence>
<feature type="region of interest" description="Disordered" evidence="1">
    <location>
        <begin position="1"/>
        <end position="22"/>
    </location>
</feature>
<sequence>MSSTPASTPASPNASTPAAPLTSLHDRAALAERFGRDPELHLFELGDLDEPFWSHTAWYTTSADGPVALLYAVGEVPALLGLARPAHADRLAGLLHAMRPVLPRRLLAHLTDGGVDALAPDYRAEHRTAMLRMALTDPSALAPHLDRTSDARPFGPVARLGTADLTDLRALFAAGYPGNWFDERMLTTGPYVGIRDAGGRLLATAGVHVHSAARRVAVIGNVTTHPEARGRGLAAACTARLCAVLAGSVDHIGLNVRADHPTALALYRRLGFTTVTGYEEAVLTAS</sequence>